<evidence type="ECO:0000313" key="4">
    <source>
        <dbReference type="Proteomes" id="UP001341444"/>
    </source>
</evidence>
<reference evidence="3 4" key="1">
    <citation type="submission" date="2023-03" db="EMBL/GenBank/DDBJ databases">
        <title>Bacillus Genome Sequencing.</title>
        <authorList>
            <person name="Dunlap C."/>
        </authorList>
    </citation>
    <scope>NUCLEOTIDE SEQUENCE [LARGE SCALE GENOMIC DNA]</scope>
    <source>
        <strain evidence="3 4">B-23453</strain>
    </source>
</reference>
<evidence type="ECO:0000313" key="3">
    <source>
        <dbReference type="EMBL" id="MED1205609.1"/>
    </source>
</evidence>
<protein>
    <submittedName>
        <fullName evidence="3">Zincin-like metallopeptidase domain-containing protein</fullName>
    </submittedName>
</protein>
<keyword evidence="4" id="KW-1185">Reference proteome</keyword>
<sequence>MSNVNIYEMVTNQIIEKLEQGIIPWRKPWVNGGAVSWKTQKPYRGINTMLLMEGEYATFKQIKETGGEVKKGEKGNIVVFWKWIEKENESGKIEKIPFLRYYKVFEINSQCEGLESKKKAKTFEHDPIQKCEEIYKGYINSPSYSFYPQGAWYKPSEDHINVPPMKDFMKAEEFYSTLFHEMVHSTGHKGRLNRDGITSATAHFGSEDYSKEELVAEMGSSMLCGVAGIQQRTIENSAAYIKSWLRALEDDKTLLVKAGAQAQKATDYILGIKFEGE</sequence>
<gene>
    <name evidence="3" type="ORF">P4T90_21475</name>
</gene>
<dbReference type="InterPro" id="IPR017113">
    <property type="entry name" value="Antirestriction_ArdC"/>
</dbReference>
<dbReference type="EMBL" id="JARMAB010000038">
    <property type="protein sequence ID" value="MED1205609.1"/>
    <property type="molecule type" value="Genomic_DNA"/>
</dbReference>
<feature type="domain" description="Polyvalent protein metallopeptidase" evidence="2">
    <location>
        <begin position="149"/>
        <end position="260"/>
    </location>
</feature>
<comment type="caution">
    <text evidence="3">The sequence shown here is derived from an EMBL/GenBank/DDBJ whole genome shotgun (WGS) entry which is preliminary data.</text>
</comment>
<dbReference type="RefSeq" id="WP_066270841.1">
    <property type="nucleotide sequence ID" value="NZ_JARMAB010000038.1"/>
</dbReference>
<accession>A0ABU6MLQ0</accession>
<dbReference type="PIRSF" id="PIRSF037112">
    <property type="entry name" value="Antirestriction_ArdC"/>
    <property type="match status" value="1"/>
</dbReference>
<evidence type="ECO:0000259" key="1">
    <source>
        <dbReference type="Pfam" id="PF08401"/>
    </source>
</evidence>
<name>A0ABU6MLQ0_9BACI</name>
<dbReference type="Pfam" id="PF08401">
    <property type="entry name" value="ArdcN"/>
    <property type="match status" value="1"/>
</dbReference>
<proteinExistence type="predicted"/>
<evidence type="ECO:0000259" key="2">
    <source>
        <dbReference type="Pfam" id="PF18818"/>
    </source>
</evidence>
<dbReference type="InterPro" id="IPR013610">
    <property type="entry name" value="ArdC_N"/>
</dbReference>
<dbReference type="Pfam" id="PF18818">
    <property type="entry name" value="MPTase-PolyVal"/>
    <property type="match status" value="1"/>
</dbReference>
<organism evidence="3 4">
    <name type="scientific">Heyndrickxia acidicola</name>
    <dbReference type="NCBI Taxonomy" id="209389"/>
    <lineage>
        <taxon>Bacteria</taxon>
        <taxon>Bacillati</taxon>
        <taxon>Bacillota</taxon>
        <taxon>Bacilli</taxon>
        <taxon>Bacillales</taxon>
        <taxon>Bacillaceae</taxon>
        <taxon>Heyndrickxia</taxon>
    </lineage>
</organism>
<dbReference type="InterPro" id="IPR041459">
    <property type="entry name" value="MPTase-PolyVal"/>
</dbReference>
<dbReference type="Proteomes" id="UP001341444">
    <property type="component" value="Unassembled WGS sequence"/>
</dbReference>
<feature type="domain" description="N-terminal" evidence="1">
    <location>
        <begin position="5"/>
        <end position="105"/>
    </location>
</feature>